<dbReference type="InterPro" id="IPR050557">
    <property type="entry name" value="RTX_toxin/Mannuronan_C5-epim"/>
</dbReference>
<proteinExistence type="predicted"/>
<evidence type="ECO:0000313" key="4">
    <source>
        <dbReference type="EMBL" id="NMF88342.1"/>
    </source>
</evidence>
<sequence>MSTYVGDDQNNVYISGSGDDTLSGGEGSDLLVGANGEDILNGDAGNDQLFGGNDSDTLNGGEGNDTLGGTYTYTEAVGKTEKTVDIVENGDDTLDGGAGDDTLNGGKGDDTLIGGADNDMLTGGSGDDTFVFNFTVTNVTEKTTVYFRDGDAPSLTADYKAWSNYDTQLDAWRALMDGTYGGDLDAGNTYAVDITVNGGTLKKPVTSTFSFEGDNSYSYYETSSQATIDGDDYDVVFDWMDGNDKLQLNGLSNNAGDVNYWGNFLTSDTALDGQTVISFDGGSITIMGTDMSISDLVAGDYVLFA</sequence>
<dbReference type="Gene3D" id="2.150.10.10">
    <property type="entry name" value="Serralysin-like metalloprotease, C-terminal"/>
    <property type="match status" value="2"/>
</dbReference>
<keyword evidence="2" id="KW-0964">Secreted</keyword>
<comment type="subcellular location">
    <subcellularLocation>
        <location evidence="1">Secreted</location>
    </subcellularLocation>
</comment>
<dbReference type="RefSeq" id="WP_169205767.1">
    <property type="nucleotide sequence ID" value="NZ_CP059560.1"/>
</dbReference>
<dbReference type="PRINTS" id="PR00313">
    <property type="entry name" value="CABNDNGRPT"/>
</dbReference>
<evidence type="ECO:0000313" key="5">
    <source>
        <dbReference type="Proteomes" id="UP000652074"/>
    </source>
</evidence>
<feature type="compositionally biased region" description="Polar residues" evidence="3">
    <location>
        <begin position="1"/>
        <end position="20"/>
    </location>
</feature>
<evidence type="ECO:0000256" key="1">
    <source>
        <dbReference type="ARBA" id="ARBA00004613"/>
    </source>
</evidence>
<dbReference type="SUPFAM" id="SSF51120">
    <property type="entry name" value="beta-Roll"/>
    <property type="match status" value="2"/>
</dbReference>
<dbReference type="Pfam" id="PF00353">
    <property type="entry name" value="HemolysinCabind"/>
    <property type="match status" value="2"/>
</dbReference>
<dbReference type="PANTHER" id="PTHR38340">
    <property type="entry name" value="S-LAYER PROTEIN"/>
    <property type="match status" value="1"/>
</dbReference>
<gene>
    <name evidence="4" type="ORF">GPA26_07575</name>
</gene>
<evidence type="ECO:0000256" key="3">
    <source>
        <dbReference type="SAM" id="MobiDB-lite"/>
    </source>
</evidence>
<dbReference type="PROSITE" id="PS00330">
    <property type="entry name" value="HEMOLYSIN_CALCIUM"/>
    <property type="match status" value="3"/>
</dbReference>
<comment type="caution">
    <text evidence="4">The sequence shown here is derived from an EMBL/GenBank/DDBJ whole genome shotgun (WGS) entry which is preliminary data.</text>
</comment>
<keyword evidence="5" id="KW-1185">Reference proteome</keyword>
<dbReference type="Proteomes" id="UP000652074">
    <property type="component" value="Unassembled WGS sequence"/>
</dbReference>
<evidence type="ECO:0000256" key="2">
    <source>
        <dbReference type="ARBA" id="ARBA00022525"/>
    </source>
</evidence>
<reference evidence="4 5" key="1">
    <citation type="submission" date="2019-12" db="EMBL/GenBank/DDBJ databases">
        <title>Comparative genomics gives insights into the taxonomy of the Azoarcus-Aromatoleum group and reveals separate origins of nif in the plant-associated Azoarcus and non-plant-associated Aromatoleum sub-groups.</title>
        <authorList>
            <person name="Lafos M."/>
            <person name="Maluk M."/>
            <person name="Batista M."/>
            <person name="Junghare M."/>
            <person name="Carmona M."/>
            <person name="Faoro H."/>
            <person name="Cruz L.M."/>
            <person name="Battistoni F."/>
            <person name="De Souza E."/>
            <person name="Pedrosa F."/>
            <person name="Chen W.-M."/>
            <person name="Poole P.S."/>
            <person name="Dixon R.A."/>
            <person name="James E.K."/>
        </authorList>
    </citation>
    <scope>NUCLEOTIDE SEQUENCE [LARGE SCALE GENOMIC DNA]</scope>
    <source>
        <strain evidence="4 5">ToN1</strain>
    </source>
</reference>
<dbReference type="EMBL" id="WTVR01000012">
    <property type="protein sequence ID" value="NMF88342.1"/>
    <property type="molecule type" value="Genomic_DNA"/>
</dbReference>
<organism evidence="4 5">
    <name type="scientific">Aromatoleum petrolei</name>
    <dbReference type="NCBI Taxonomy" id="76116"/>
    <lineage>
        <taxon>Bacteria</taxon>
        <taxon>Pseudomonadati</taxon>
        <taxon>Pseudomonadota</taxon>
        <taxon>Betaproteobacteria</taxon>
        <taxon>Rhodocyclales</taxon>
        <taxon>Rhodocyclaceae</taxon>
        <taxon>Aromatoleum</taxon>
    </lineage>
</organism>
<evidence type="ECO:0008006" key="6">
    <source>
        <dbReference type="Google" id="ProtNLM"/>
    </source>
</evidence>
<dbReference type="InterPro" id="IPR011049">
    <property type="entry name" value="Serralysin-like_metalloprot_C"/>
</dbReference>
<name>A0ABX1MK51_9RHOO</name>
<dbReference type="InterPro" id="IPR001343">
    <property type="entry name" value="Hemolysn_Ca-bd"/>
</dbReference>
<dbReference type="InterPro" id="IPR018511">
    <property type="entry name" value="Hemolysin-typ_Ca-bd_CS"/>
</dbReference>
<dbReference type="PANTHER" id="PTHR38340:SF1">
    <property type="entry name" value="S-LAYER PROTEIN"/>
    <property type="match status" value="1"/>
</dbReference>
<feature type="region of interest" description="Disordered" evidence="3">
    <location>
        <begin position="1"/>
        <end position="27"/>
    </location>
</feature>
<accession>A0ABX1MK51</accession>
<protein>
    <recommendedName>
        <fullName evidence="6">Calcium-binding protein</fullName>
    </recommendedName>
</protein>